<dbReference type="InterPro" id="IPR008966">
    <property type="entry name" value="Adhesion_dom_sf"/>
</dbReference>
<dbReference type="RefSeq" id="WP_266131096.1">
    <property type="nucleotide sequence ID" value="NZ_JAPKMY010000008.1"/>
</dbReference>
<keyword evidence="3" id="KW-0281">Fimbrium</keyword>
<dbReference type="SUPFAM" id="SSF49401">
    <property type="entry name" value="Bacterial adhesins"/>
    <property type="match status" value="1"/>
</dbReference>
<dbReference type="Proteomes" id="UP001146019">
    <property type="component" value="Unassembled WGS sequence"/>
</dbReference>
<evidence type="ECO:0000256" key="3">
    <source>
        <dbReference type="ARBA" id="ARBA00023263"/>
    </source>
</evidence>
<gene>
    <name evidence="6" type="ORF">OSH00_14930</name>
</gene>
<dbReference type="GO" id="GO:0009289">
    <property type="term" value="C:pilus"/>
    <property type="evidence" value="ECO:0007669"/>
    <property type="project" value="UniProtKB-SubCell"/>
</dbReference>
<dbReference type="InterPro" id="IPR000259">
    <property type="entry name" value="Adhesion_dom_fimbrial"/>
</dbReference>
<dbReference type="EMBL" id="JAPKMY010000008">
    <property type="protein sequence ID" value="MCX5469022.1"/>
    <property type="molecule type" value="Genomic_DNA"/>
</dbReference>
<name>A0A9X3DY74_9GAMM</name>
<protein>
    <submittedName>
        <fullName evidence="6">Fimbrial protein</fullName>
    </submittedName>
</protein>
<feature type="domain" description="Fimbrial-type adhesion" evidence="5">
    <location>
        <begin position="189"/>
        <end position="334"/>
    </location>
</feature>
<evidence type="ECO:0000256" key="4">
    <source>
        <dbReference type="SAM" id="SignalP"/>
    </source>
</evidence>
<evidence type="ECO:0000256" key="1">
    <source>
        <dbReference type="ARBA" id="ARBA00004561"/>
    </source>
</evidence>
<organism evidence="6 7">
    <name type="scientific">Acinetobacter nematophilus</name>
    <dbReference type="NCBI Taxonomy" id="2994642"/>
    <lineage>
        <taxon>Bacteria</taxon>
        <taxon>Pseudomonadati</taxon>
        <taxon>Pseudomonadota</taxon>
        <taxon>Gammaproteobacteria</taxon>
        <taxon>Moraxellales</taxon>
        <taxon>Moraxellaceae</taxon>
        <taxon>Acinetobacter</taxon>
    </lineage>
</organism>
<dbReference type="InterPro" id="IPR036937">
    <property type="entry name" value="Adhesion_dom_fimbrial_sf"/>
</dbReference>
<reference evidence="6" key="1">
    <citation type="submission" date="2022-11" db="EMBL/GenBank/DDBJ databases">
        <title>Biodiversity and phylogenetic relationships of bacteria.</title>
        <authorList>
            <person name="Machado R.A.R."/>
            <person name="Bhat A."/>
            <person name="Loulou A."/>
            <person name="Kallel S."/>
        </authorList>
    </citation>
    <scope>NUCLEOTIDE SEQUENCE</scope>
    <source>
        <strain evidence="6">A-IN1</strain>
    </source>
</reference>
<evidence type="ECO:0000259" key="5">
    <source>
        <dbReference type="Pfam" id="PF00419"/>
    </source>
</evidence>
<dbReference type="Pfam" id="PF00419">
    <property type="entry name" value="Fimbrial"/>
    <property type="match status" value="1"/>
</dbReference>
<dbReference type="AlphaFoldDB" id="A0A9X3DY74"/>
<proteinExistence type="predicted"/>
<accession>A0A9X3DY74</accession>
<sequence>MKIKLLVSTLLVVASAKAGAVVCWNSKGQGVVDEVFYDLTNTFTSSNNTAGKIIELQKNFSEQVYAVCPKHSASSSNNRTWRSYVTSLPVLETIDRYQYLPINDYLIGAMKITDSAAGTFYPPVNYVHMGTHPNVSKGDPFPVKDSNFTFRIKVIRSFVSFVPIPRRTMFTVYVTTANGEPLNMPVYNISYSGSITVPQSCEIGAGNTLEIDFGNIAANAFSQAGIGNKPSTAKVETRTFPIQCTNIDGQALLSLRVEAEQATGDMIQSDNPDVGFKMADQDSRVLLPNNINSYIPFRNADPAYVTIKAWPVSTTNKTPVPGPFRARGYLRVDFN</sequence>
<comment type="subcellular location">
    <subcellularLocation>
        <location evidence="1">Fimbrium</location>
    </subcellularLocation>
</comment>
<comment type="caution">
    <text evidence="6">The sequence shown here is derived from an EMBL/GenBank/DDBJ whole genome shotgun (WGS) entry which is preliminary data.</text>
</comment>
<keyword evidence="7" id="KW-1185">Reference proteome</keyword>
<evidence type="ECO:0000313" key="7">
    <source>
        <dbReference type="Proteomes" id="UP001146019"/>
    </source>
</evidence>
<dbReference type="PANTHER" id="PTHR33420:SF31">
    <property type="entry name" value="TYPE 1 FIMBRIN D-MANNOSE SPECIFIC ADHESIN"/>
    <property type="match status" value="1"/>
</dbReference>
<keyword evidence="2 4" id="KW-0732">Signal</keyword>
<feature type="chain" id="PRO_5040794379" evidence="4">
    <location>
        <begin position="21"/>
        <end position="335"/>
    </location>
</feature>
<evidence type="ECO:0000313" key="6">
    <source>
        <dbReference type="EMBL" id="MCX5469022.1"/>
    </source>
</evidence>
<dbReference type="Gene3D" id="2.60.40.1090">
    <property type="entry name" value="Fimbrial-type adhesion domain"/>
    <property type="match status" value="1"/>
</dbReference>
<dbReference type="GO" id="GO:0043709">
    <property type="term" value="P:cell adhesion involved in single-species biofilm formation"/>
    <property type="evidence" value="ECO:0007669"/>
    <property type="project" value="TreeGrafter"/>
</dbReference>
<feature type="signal peptide" evidence="4">
    <location>
        <begin position="1"/>
        <end position="20"/>
    </location>
</feature>
<evidence type="ECO:0000256" key="2">
    <source>
        <dbReference type="ARBA" id="ARBA00022729"/>
    </source>
</evidence>
<dbReference type="PANTHER" id="PTHR33420">
    <property type="entry name" value="FIMBRIAL SUBUNIT ELFA-RELATED"/>
    <property type="match status" value="1"/>
</dbReference>
<dbReference type="InterPro" id="IPR050263">
    <property type="entry name" value="Bact_Fimbrial_Adh_Pro"/>
</dbReference>